<dbReference type="GeneID" id="117368671"/>
<reference evidence="2" key="1">
    <citation type="submission" date="2025-08" db="UniProtKB">
        <authorList>
            <consortium name="RefSeq"/>
        </authorList>
    </citation>
    <scope>IDENTIFICATION</scope>
</reference>
<sequence length="327" mass="37398">MKLKELKKTARVKHSINLEKTCVNLGYKNSLQYLQQVPSVRLLGPTSTRKCVVCWQSEVSRRSGMVLSLPTSSTPWRDQPKGSQQPKSTLGTAFMADKIVKLIHHYLHHSSGKELKYLKAFLWEQHRLNLERVSQDLGYRDAVSFLFVAPNIRLFSPAKGDECLVVIRRGANEKFRIVYPRLYSPSLFRALDQPGSEPHDLSAPSYNTVLRMVNRIFSYGLKVQKLKKALWMEHGVDLEKVSQNLGYKDVLSFLQEAPKIQISALAEASKRAVRMKNEVSKRSEVLFLLPISPLALNDQPKESKHPIFTPRIATTVRWHEILGLFKH</sequence>
<name>A0A6P8SUL9_GEOSA</name>
<proteinExistence type="predicted"/>
<dbReference type="AlphaFoldDB" id="A0A6P8SUL9"/>
<organism evidence="1 2">
    <name type="scientific">Geotrypetes seraphini</name>
    <name type="common">Gaboon caecilian</name>
    <name type="synonym">Caecilia seraphini</name>
    <dbReference type="NCBI Taxonomy" id="260995"/>
    <lineage>
        <taxon>Eukaryota</taxon>
        <taxon>Metazoa</taxon>
        <taxon>Chordata</taxon>
        <taxon>Craniata</taxon>
        <taxon>Vertebrata</taxon>
        <taxon>Euteleostomi</taxon>
        <taxon>Amphibia</taxon>
        <taxon>Gymnophiona</taxon>
        <taxon>Geotrypetes</taxon>
    </lineage>
</organism>
<dbReference type="KEGG" id="gsh:117368671"/>
<dbReference type="InParanoid" id="A0A6P8SUL9"/>
<dbReference type="Proteomes" id="UP000515159">
    <property type="component" value="Chromosome 10"/>
</dbReference>
<dbReference type="OrthoDB" id="9909891at2759"/>
<accession>A0A6P8SUL9</accession>
<keyword evidence="1" id="KW-1185">Reference proteome</keyword>
<protein>
    <submittedName>
        <fullName evidence="2">Uncharacterized protein LOC117368671</fullName>
    </submittedName>
</protein>
<evidence type="ECO:0000313" key="1">
    <source>
        <dbReference type="Proteomes" id="UP000515159"/>
    </source>
</evidence>
<gene>
    <name evidence="2" type="primary">LOC117368671</name>
</gene>
<evidence type="ECO:0000313" key="2">
    <source>
        <dbReference type="RefSeq" id="XP_033818286.1"/>
    </source>
</evidence>
<dbReference type="RefSeq" id="XP_033818286.1">
    <property type="nucleotide sequence ID" value="XM_033962395.1"/>
</dbReference>